<dbReference type="PROSITE" id="PS51457">
    <property type="entry name" value="BEN"/>
    <property type="match status" value="1"/>
</dbReference>
<dbReference type="AlphaFoldDB" id="A0AAD9PSQ4"/>
<protein>
    <recommendedName>
        <fullName evidence="2">BEN domain-containing protein</fullName>
    </recommendedName>
</protein>
<reference evidence="3" key="1">
    <citation type="journal article" date="2023" name="G3 (Bethesda)">
        <title>Whole genome assembly and annotation of the endangered Caribbean coral Acropora cervicornis.</title>
        <authorList>
            <person name="Selwyn J.D."/>
            <person name="Vollmer S.V."/>
        </authorList>
    </citation>
    <scope>NUCLEOTIDE SEQUENCE</scope>
    <source>
        <strain evidence="3">K2</strain>
    </source>
</reference>
<dbReference type="GO" id="GO:0003677">
    <property type="term" value="F:DNA binding"/>
    <property type="evidence" value="ECO:0007669"/>
    <property type="project" value="InterPro"/>
</dbReference>
<dbReference type="Proteomes" id="UP001249851">
    <property type="component" value="Unassembled WGS sequence"/>
</dbReference>
<sequence length="372" mass="42070">MSSGLIPTSERLQKKVWEARDPETKSKDSKFYLIWFPNEFMYSVVEGKAIKEMNPRIRDKVRVKDSAGTWEGIVYAAGSESQCKDKQIQLEKICENISDKDEESSDEDDSMAVVTMKRKGTSSSGAVEKRKRVKELSTEDENEQKESNGLKVMGRCNKGSAFYLKVVTKSVADVVPATNNSNLEAMFLGCHKRLDQIIQLLEKLVDQKEEVVQSSRPIIHDTPPPKPKAFMSQKTRVVSSTPQSSGTHIQDNSMSSEDLTDDPDFIVGGTNLIVDVPVKAKKPTLYATALMTHLFSDEEMREGCVEPREGNSSKKTPLDQTRINIIKKCIRVRCGDKVFHRNWSDIRKSMNQKCLDKLKEFRKFSPSTIQSF</sequence>
<feature type="compositionally biased region" description="Polar residues" evidence="1">
    <location>
        <begin position="238"/>
        <end position="257"/>
    </location>
</feature>
<dbReference type="Pfam" id="PF10523">
    <property type="entry name" value="BEN"/>
    <property type="match status" value="1"/>
</dbReference>
<evidence type="ECO:0000256" key="1">
    <source>
        <dbReference type="SAM" id="MobiDB-lite"/>
    </source>
</evidence>
<feature type="region of interest" description="Disordered" evidence="1">
    <location>
        <begin position="117"/>
        <end position="146"/>
    </location>
</feature>
<dbReference type="Gene3D" id="1.10.10.2590">
    <property type="entry name" value="BEN domain"/>
    <property type="match status" value="1"/>
</dbReference>
<evidence type="ECO:0000313" key="3">
    <source>
        <dbReference type="EMBL" id="KAK2548393.1"/>
    </source>
</evidence>
<reference evidence="3" key="2">
    <citation type="journal article" date="2023" name="Science">
        <title>Genomic signatures of disease resistance in endangered staghorn corals.</title>
        <authorList>
            <person name="Vollmer S.V."/>
            <person name="Selwyn J.D."/>
            <person name="Despard B.A."/>
            <person name="Roesel C.L."/>
        </authorList>
    </citation>
    <scope>NUCLEOTIDE SEQUENCE</scope>
    <source>
        <strain evidence="3">K2</strain>
    </source>
</reference>
<dbReference type="InterPro" id="IPR018379">
    <property type="entry name" value="BEN_domain"/>
</dbReference>
<evidence type="ECO:0000313" key="4">
    <source>
        <dbReference type="Proteomes" id="UP001249851"/>
    </source>
</evidence>
<proteinExistence type="predicted"/>
<feature type="region of interest" description="Disordered" evidence="1">
    <location>
        <begin position="238"/>
        <end position="259"/>
    </location>
</feature>
<dbReference type="EMBL" id="JARQWQ010000148">
    <property type="protein sequence ID" value="KAK2548393.1"/>
    <property type="molecule type" value="Genomic_DNA"/>
</dbReference>
<name>A0AAD9PSQ4_ACRCE</name>
<dbReference type="SMART" id="SM01025">
    <property type="entry name" value="BEN"/>
    <property type="match status" value="1"/>
</dbReference>
<gene>
    <name evidence="3" type="ORF">P5673_031461</name>
</gene>
<organism evidence="3 4">
    <name type="scientific">Acropora cervicornis</name>
    <name type="common">Staghorn coral</name>
    <dbReference type="NCBI Taxonomy" id="6130"/>
    <lineage>
        <taxon>Eukaryota</taxon>
        <taxon>Metazoa</taxon>
        <taxon>Cnidaria</taxon>
        <taxon>Anthozoa</taxon>
        <taxon>Hexacorallia</taxon>
        <taxon>Scleractinia</taxon>
        <taxon>Astrocoeniina</taxon>
        <taxon>Acroporidae</taxon>
        <taxon>Acropora</taxon>
    </lineage>
</organism>
<accession>A0AAD9PSQ4</accession>
<comment type="caution">
    <text evidence="3">The sequence shown here is derived from an EMBL/GenBank/DDBJ whole genome shotgun (WGS) entry which is preliminary data.</text>
</comment>
<keyword evidence="4" id="KW-1185">Reference proteome</keyword>
<evidence type="ECO:0000259" key="2">
    <source>
        <dbReference type="PROSITE" id="PS51457"/>
    </source>
</evidence>
<feature type="domain" description="BEN" evidence="2">
    <location>
        <begin position="232"/>
        <end position="361"/>
    </location>
</feature>